<comment type="caution">
    <text evidence="1">The sequence shown here is derived from an EMBL/GenBank/DDBJ whole genome shotgun (WGS) entry which is preliminary data.</text>
</comment>
<gene>
    <name evidence="1" type="ORF">F4X14_18225</name>
</gene>
<name>A0A6B1DA74_9CHLR</name>
<accession>A0A6B1DA74</accession>
<dbReference type="EMBL" id="VXMH01000099">
    <property type="protein sequence ID" value="MYC96901.1"/>
    <property type="molecule type" value="Genomic_DNA"/>
</dbReference>
<proteinExistence type="predicted"/>
<evidence type="ECO:0000313" key="1">
    <source>
        <dbReference type="EMBL" id="MYC96901.1"/>
    </source>
</evidence>
<sequence length="84" mass="9253">MAQPVTTTFTDEEYRRLDSVLADIRNTDADNGVGSTSDLVRRAVNAYVDFYEKVAAGQLDHNGAAELVLESVDGLRDLIPPWRA</sequence>
<reference evidence="1" key="1">
    <citation type="submission" date="2019-09" db="EMBL/GenBank/DDBJ databases">
        <title>Characterisation of the sponge microbiome using genome-centric metagenomics.</title>
        <authorList>
            <person name="Engelberts J.P."/>
            <person name="Robbins S.J."/>
            <person name="De Goeij J.M."/>
            <person name="Aranda M."/>
            <person name="Bell S.C."/>
            <person name="Webster N.S."/>
        </authorList>
    </citation>
    <scope>NUCLEOTIDE SEQUENCE</scope>
    <source>
        <strain evidence="1">SB0661_bin_32</strain>
    </source>
</reference>
<protein>
    <submittedName>
        <fullName evidence="1">Uncharacterized protein</fullName>
    </submittedName>
</protein>
<organism evidence="1">
    <name type="scientific">Caldilineaceae bacterium SB0661_bin_32</name>
    <dbReference type="NCBI Taxonomy" id="2605255"/>
    <lineage>
        <taxon>Bacteria</taxon>
        <taxon>Bacillati</taxon>
        <taxon>Chloroflexota</taxon>
        <taxon>Caldilineae</taxon>
        <taxon>Caldilineales</taxon>
        <taxon>Caldilineaceae</taxon>
    </lineage>
</organism>
<dbReference type="AlphaFoldDB" id="A0A6B1DA74"/>